<dbReference type="InterPro" id="IPR027417">
    <property type="entry name" value="P-loop_NTPase"/>
</dbReference>
<reference evidence="4" key="1">
    <citation type="submission" date="2018-12" db="EMBL/GenBank/DDBJ databases">
        <title>Tengunoibacter tsumagoiensis gen. nov., sp. nov., Dictyobacter kobayashii sp. nov., D. alpinus sp. nov., and D. joshuensis sp. nov. and description of Dictyobacteraceae fam. nov. within the order Ktedonobacterales isolated from Tengu-no-mugimeshi.</title>
        <authorList>
            <person name="Wang C.M."/>
            <person name="Zheng Y."/>
            <person name="Sakai Y."/>
            <person name="Toyoda A."/>
            <person name="Minakuchi Y."/>
            <person name="Abe K."/>
            <person name="Yokota A."/>
            <person name="Yabe S."/>
        </authorList>
    </citation>
    <scope>NUCLEOTIDE SEQUENCE [LARGE SCALE GENOMIC DNA]</scope>
    <source>
        <strain evidence="4">Uno16</strain>
    </source>
</reference>
<dbReference type="EMBL" id="BIFT01000003">
    <property type="protein sequence ID" value="GCE32017.1"/>
    <property type="molecule type" value="Genomic_DNA"/>
</dbReference>
<sequence length="1532" mass="173717">METYGIEPQATLAQAAADRLNHLLHTSFFSTTLSNGESSDGGWQFIYLNSDYDDDTEQTSLKGRKYRLEFTFLQRATLKLCPGGVLVWVIPQYVLRRSGVAKFLAEHYEEMHCVRFPDAQWRPPESREEVSMYGQFKQVVLFLQKRPQMVPAEQDLLSRVEEWANMGALLPIIGTEEHPPQYEIPNAPHGQLRYFVKGAFDPDAAAVQVGTFSTKTRRPELGVWASDDYWSARFPNPRKVGLAVGHPMHKFKKGYVVVFAVAGLCNRAVLVGRDGRRILVKGHTRKTTHYNKVEDDAEIVEKVTDKFESSLWCTDLETGDLILVQTGGATLVEWAVEYETLSMAEFLDNFGASLMQQVTKLNAPRYRHASQVPWAKKALSLLKRQPLGKQYDTILAQVHSFVNEWKEGGIDEDELLERIAEIAEMASGKTFMAIATAFLSDLYACGCTELATKATRCLPFFPAVVLSPPIMAKKWKREIEATLPNARVVIVERFGSSQGSDDDDDEEANEQEEKRSFSDASADFRAFDPDFAGTSLGTVGSVDRIVARITYELEEWKKQCHVVEEENRQARVQLSGQTLEAALKPLPLKPCHVVIVTFSTAKLTPEWGVQYALKPARYIDRDNGLVKLLKRANGKPAMVPCCTNCSHTILDERRAKQQVKNSHEYAERLETLEKLREQRRTQGGRSGNRLNAYERRVQEYLYSFEGYRILIGQRETLRQGSAPYDTRYAASAHLIDMFFDRLRETDGEYRALLTQQEEAWTQQREATQRVEQCQSPDSDEYRVLLATKIAATSQAEETQKTLQQFKSRLLLRSDAYRKLIIAQDQLFRELQLECEASIQAFIRDLATTDEDYQQLLREGEIVRAAVLHYEHRLALHEEEVVHPISLVMTEGDLVGAKDHRVKRACPECGEPLWQYVAKRQKNWRPFSALSSQPTTRVERRCGQTTLVQHVGSKHAEALPLPSQSFRPPCVRNTYKRRYPIADYILDYYNGFFKLLIADEMHEGADGTALDFARQSLANACGRMLGLTGTLSNGYSSSLFRLFYLLLKLVRQEYPYEDVERWIDENGKRQMVQKSYKEEDEAGSGSDSKRKIRQGMPVYKEIAGVAPSCMGKVARCSTFTELRDVVPGLVKYREEVRVVPMGPVLGPEYSEFEREATRNLGKMLSSGDKSGLSPWFYAMLYYPNMPWLGWECRTKHGLVFGKASALPKDMIFPLERSLIDYVQEQQDQGLPVLIFSENTGVYDVQPRLKELLETKVRKRGGKKLKVVILRSNSTKKTMDREEWLDRQVKAGVDVLICNPRLVKVGLDLIAFPRIAYMSFPRSTSDLRQSARRSLRLGQQVDVEVVFFAYLGSMALRLLHLMARKTQASLLVEGQVASGGLVSLGEEDEMEEGDIIGQMAREMVSVLERGEIVDPEKEALELQEMFRAAAELEQQQNQAVDDESEPPPVQMEEIRQMPLSASASFVDVPSETADIAPGTAPSETRVVTKEEMVTAIPISVTDDPWAEPIVASAALDAWALLRQQYTTKRKGRRK</sequence>
<dbReference type="InterPro" id="IPR046076">
    <property type="entry name" value="DUF6094"/>
</dbReference>
<name>A0A402BKX8_9CHLR</name>
<accession>A0A402BKX8</accession>
<gene>
    <name evidence="3" type="ORF">KDA_75010</name>
</gene>
<dbReference type="Proteomes" id="UP000287171">
    <property type="component" value="Unassembled WGS sequence"/>
</dbReference>
<dbReference type="Gene3D" id="3.40.50.300">
    <property type="entry name" value="P-loop containing nucleotide triphosphate hydrolases"/>
    <property type="match status" value="1"/>
</dbReference>
<dbReference type="Pfam" id="PF19587">
    <property type="entry name" value="DUF6094"/>
    <property type="match status" value="1"/>
</dbReference>
<dbReference type="SUPFAM" id="SSF52540">
    <property type="entry name" value="P-loop containing nucleoside triphosphate hydrolases"/>
    <property type="match status" value="1"/>
</dbReference>
<feature type="compositionally biased region" description="Acidic residues" evidence="1">
    <location>
        <begin position="500"/>
        <end position="510"/>
    </location>
</feature>
<feature type="region of interest" description="Disordered" evidence="1">
    <location>
        <begin position="496"/>
        <end position="518"/>
    </location>
</feature>
<keyword evidence="4" id="KW-1185">Reference proteome</keyword>
<organism evidence="3 4">
    <name type="scientific">Dictyobacter alpinus</name>
    <dbReference type="NCBI Taxonomy" id="2014873"/>
    <lineage>
        <taxon>Bacteria</taxon>
        <taxon>Bacillati</taxon>
        <taxon>Chloroflexota</taxon>
        <taxon>Ktedonobacteria</taxon>
        <taxon>Ktedonobacterales</taxon>
        <taxon>Dictyobacteraceae</taxon>
        <taxon>Dictyobacter</taxon>
    </lineage>
</organism>
<evidence type="ECO:0000256" key="1">
    <source>
        <dbReference type="SAM" id="MobiDB-lite"/>
    </source>
</evidence>
<comment type="caution">
    <text evidence="3">The sequence shown here is derived from an EMBL/GenBank/DDBJ whole genome shotgun (WGS) entry which is preliminary data.</text>
</comment>
<proteinExistence type="predicted"/>
<evidence type="ECO:0000313" key="3">
    <source>
        <dbReference type="EMBL" id="GCE32017.1"/>
    </source>
</evidence>
<feature type="domain" description="DUF6094" evidence="2">
    <location>
        <begin position="3"/>
        <end position="185"/>
    </location>
</feature>
<evidence type="ECO:0000259" key="2">
    <source>
        <dbReference type="Pfam" id="PF19587"/>
    </source>
</evidence>
<protein>
    <recommendedName>
        <fullName evidence="2">DUF6094 domain-containing protein</fullName>
    </recommendedName>
</protein>
<evidence type="ECO:0000313" key="4">
    <source>
        <dbReference type="Proteomes" id="UP000287171"/>
    </source>
</evidence>